<gene>
    <name evidence="1" type="ORF">OTI717_LOCUS42159</name>
</gene>
<evidence type="ECO:0000313" key="2">
    <source>
        <dbReference type="Proteomes" id="UP000663823"/>
    </source>
</evidence>
<comment type="caution">
    <text evidence="1">The sequence shown here is derived from an EMBL/GenBank/DDBJ whole genome shotgun (WGS) entry which is preliminary data.</text>
</comment>
<accession>A0A820I7F0</accession>
<dbReference type="AlphaFoldDB" id="A0A820I7F0"/>
<proteinExistence type="predicted"/>
<feature type="non-terminal residue" evidence="1">
    <location>
        <position position="55"/>
    </location>
</feature>
<organism evidence="1 2">
    <name type="scientific">Rotaria sordida</name>
    <dbReference type="NCBI Taxonomy" id="392033"/>
    <lineage>
        <taxon>Eukaryota</taxon>
        <taxon>Metazoa</taxon>
        <taxon>Spiralia</taxon>
        <taxon>Gnathifera</taxon>
        <taxon>Rotifera</taxon>
        <taxon>Eurotatoria</taxon>
        <taxon>Bdelloidea</taxon>
        <taxon>Philodinida</taxon>
        <taxon>Philodinidae</taxon>
        <taxon>Rotaria</taxon>
    </lineage>
</organism>
<dbReference type="Proteomes" id="UP000663823">
    <property type="component" value="Unassembled WGS sequence"/>
</dbReference>
<name>A0A820I7F0_9BILA</name>
<dbReference type="EMBL" id="CAJOAX010048282">
    <property type="protein sequence ID" value="CAF4304711.1"/>
    <property type="molecule type" value="Genomic_DNA"/>
</dbReference>
<sequence length="55" mass="6508">MNMKQQLGSGKMDLRTLGRLLSEMSKFDLAEKYFIRLLEQLPLNDPLLYDLYQDL</sequence>
<protein>
    <submittedName>
        <fullName evidence="1">Uncharacterized protein</fullName>
    </submittedName>
</protein>
<reference evidence="1" key="1">
    <citation type="submission" date="2021-02" db="EMBL/GenBank/DDBJ databases">
        <authorList>
            <person name="Nowell W R."/>
        </authorList>
    </citation>
    <scope>NUCLEOTIDE SEQUENCE</scope>
</reference>
<evidence type="ECO:0000313" key="1">
    <source>
        <dbReference type="EMBL" id="CAF4304711.1"/>
    </source>
</evidence>